<dbReference type="Proteomes" id="UP000176050">
    <property type="component" value="Chromosome"/>
</dbReference>
<sequence>MNIHADKSQENKDQYVANTVSQKQIISNSTFQFIDNRPEMVIQRKLQDMVYNSSNNKHVNQLYISIKNKKKTVLKDLQEKPIQPKLWDNLEQVFETKNTLNNNGNSKYTVKSPLGLIRYAPINKEREPNQVHNDKPNAQVCFFDKTSQTEFSKQRKNSEVTAVTNGDEVTLTTKNRQTDENNVFIASLNHQSGKFATDFDYNDDKKMITRFHPGHMPITPFTQSLGGVADLMKGEEKIKEKVKAEEIRLERLEQLKNKK</sequence>
<dbReference type="EMBL" id="CP017478">
    <property type="protein sequence ID" value="AOW20146.1"/>
    <property type="molecule type" value="Genomic_DNA"/>
</dbReference>
<evidence type="ECO:0000313" key="1">
    <source>
        <dbReference type="EMBL" id="AOW20146.1"/>
    </source>
</evidence>
<evidence type="ECO:0000313" key="2">
    <source>
        <dbReference type="Proteomes" id="UP000176050"/>
    </source>
</evidence>
<name>A0A1D8P6F1_9FLAO</name>
<accession>A0A1D8P6F1</accession>
<protein>
    <submittedName>
        <fullName evidence="1">Uncharacterized protein</fullName>
    </submittedName>
</protein>
<reference evidence="1 2" key="1">
    <citation type="submission" date="2016-10" db="EMBL/GenBank/DDBJ databases">
        <title>Lutibacter sp. LPB0138, isolated from marine gastropod.</title>
        <authorList>
            <person name="Kim E."/>
            <person name="Yi H."/>
        </authorList>
    </citation>
    <scope>NUCLEOTIDE SEQUENCE [LARGE SCALE GENOMIC DNA]</scope>
    <source>
        <strain evidence="1 2">LPB0138</strain>
    </source>
</reference>
<proteinExistence type="predicted"/>
<dbReference type="RefSeq" id="WP_070236285.1">
    <property type="nucleotide sequence ID" value="NZ_CP017478.1"/>
</dbReference>
<organism evidence="1 2">
    <name type="scientific">Urechidicola croceus</name>
    <dbReference type="NCBI Taxonomy" id="1850246"/>
    <lineage>
        <taxon>Bacteria</taxon>
        <taxon>Pseudomonadati</taxon>
        <taxon>Bacteroidota</taxon>
        <taxon>Flavobacteriia</taxon>
        <taxon>Flavobacteriales</taxon>
        <taxon>Flavobacteriaceae</taxon>
        <taxon>Urechidicola</taxon>
    </lineage>
</organism>
<dbReference type="AlphaFoldDB" id="A0A1D8P6F1"/>
<dbReference type="KEGG" id="lul:LPB138_05380"/>
<keyword evidence="2" id="KW-1185">Reference proteome</keyword>
<gene>
    <name evidence="1" type="ORF">LPB138_05380</name>
</gene>
<dbReference type="OrthoDB" id="681139at2"/>